<sequence>MTELTEYETCISRGVKVICPCDWLDDEMPHSVPVSHVLSRGACDRAGASLDGMRLVMNDPDTGAFAQEYRLDRRIETTRKGGEIPYYVALAQCPYDSCDGEMSVNWIESTTGSRAIDRDEHGHCKECSRPIAGVDFRVGTDCVGRLYPV</sequence>
<accession>A0ABD5VMH1</accession>
<dbReference type="EMBL" id="JBHSXN010000004">
    <property type="protein sequence ID" value="MFC6954963.1"/>
    <property type="molecule type" value="Genomic_DNA"/>
</dbReference>
<name>A0ABD5VMH1_9EURY</name>
<gene>
    <name evidence="1" type="ORF">ACFQGB_19025</name>
</gene>
<dbReference type="RefSeq" id="WP_336351901.1">
    <property type="nucleotide sequence ID" value="NZ_JAZAQL010000004.1"/>
</dbReference>
<comment type="caution">
    <text evidence="1">The sequence shown here is derived from an EMBL/GenBank/DDBJ whole genome shotgun (WGS) entry which is preliminary data.</text>
</comment>
<keyword evidence="2" id="KW-1185">Reference proteome</keyword>
<proteinExistence type="predicted"/>
<reference evidence="1 2" key="1">
    <citation type="journal article" date="2019" name="Int. J. Syst. Evol. Microbiol.">
        <title>The Global Catalogue of Microorganisms (GCM) 10K type strain sequencing project: providing services to taxonomists for standard genome sequencing and annotation.</title>
        <authorList>
            <consortium name="The Broad Institute Genomics Platform"/>
            <consortium name="The Broad Institute Genome Sequencing Center for Infectious Disease"/>
            <person name="Wu L."/>
            <person name="Ma J."/>
        </authorList>
    </citation>
    <scope>NUCLEOTIDE SEQUENCE [LARGE SCALE GENOMIC DNA]</scope>
    <source>
        <strain evidence="1 2">GX26</strain>
    </source>
</reference>
<dbReference type="AlphaFoldDB" id="A0ABD5VMH1"/>
<evidence type="ECO:0000313" key="1">
    <source>
        <dbReference type="EMBL" id="MFC6954963.1"/>
    </source>
</evidence>
<protein>
    <submittedName>
        <fullName evidence="1">Uncharacterized protein</fullName>
    </submittedName>
</protein>
<evidence type="ECO:0000313" key="2">
    <source>
        <dbReference type="Proteomes" id="UP001596395"/>
    </source>
</evidence>
<organism evidence="1 2">
    <name type="scientific">Halorubellus litoreus</name>
    <dbReference type="NCBI Taxonomy" id="755308"/>
    <lineage>
        <taxon>Archaea</taxon>
        <taxon>Methanobacteriati</taxon>
        <taxon>Methanobacteriota</taxon>
        <taxon>Stenosarchaea group</taxon>
        <taxon>Halobacteria</taxon>
        <taxon>Halobacteriales</taxon>
        <taxon>Halorubellaceae</taxon>
        <taxon>Halorubellus</taxon>
    </lineage>
</organism>
<dbReference type="Proteomes" id="UP001596395">
    <property type="component" value="Unassembled WGS sequence"/>
</dbReference>